<keyword evidence="2" id="KW-0812">Transmembrane</keyword>
<gene>
    <name evidence="3" type="ORF">MNB_SV-10-984</name>
</gene>
<dbReference type="EMBL" id="FPHL01000017">
    <property type="protein sequence ID" value="SFV58619.1"/>
    <property type="molecule type" value="Genomic_DNA"/>
</dbReference>
<dbReference type="PANTHER" id="PTHR34989">
    <property type="entry name" value="PROTEIN HDED"/>
    <property type="match status" value="1"/>
</dbReference>
<feature type="transmembrane region" description="Helical" evidence="2">
    <location>
        <begin position="44"/>
        <end position="63"/>
    </location>
</feature>
<dbReference type="GO" id="GO:0005886">
    <property type="term" value="C:plasma membrane"/>
    <property type="evidence" value="ECO:0007669"/>
    <property type="project" value="TreeGrafter"/>
</dbReference>
<protein>
    <recommendedName>
        <fullName evidence="4">Bll4390 protein</fullName>
    </recommendedName>
</protein>
<evidence type="ECO:0000313" key="3">
    <source>
        <dbReference type="EMBL" id="SFV58619.1"/>
    </source>
</evidence>
<feature type="transmembrane region" description="Helical" evidence="2">
    <location>
        <begin position="94"/>
        <end position="115"/>
    </location>
</feature>
<reference evidence="3" key="1">
    <citation type="submission" date="2016-10" db="EMBL/GenBank/DDBJ databases">
        <authorList>
            <person name="de Groot N.N."/>
        </authorList>
    </citation>
    <scope>NUCLEOTIDE SEQUENCE</scope>
</reference>
<keyword evidence="2" id="KW-1133">Transmembrane helix</keyword>
<organism evidence="3">
    <name type="scientific">hydrothermal vent metagenome</name>
    <dbReference type="NCBI Taxonomy" id="652676"/>
    <lineage>
        <taxon>unclassified sequences</taxon>
        <taxon>metagenomes</taxon>
        <taxon>ecological metagenomes</taxon>
    </lineage>
</organism>
<evidence type="ECO:0000256" key="2">
    <source>
        <dbReference type="SAM" id="Phobius"/>
    </source>
</evidence>
<name>A0A1W1BYJ9_9ZZZZ</name>
<keyword evidence="2" id="KW-0472">Membrane</keyword>
<feature type="compositionally biased region" description="Low complexity" evidence="1">
    <location>
        <begin position="194"/>
        <end position="203"/>
    </location>
</feature>
<evidence type="ECO:0008006" key="4">
    <source>
        <dbReference type="Google" id="ProtNLM"/>
    </source>
</evidence>
<feature type="transmembrane region" description="Helical" evidence="2">
    <location>
        <begin position="127"/>
        <end position="146"/>
    </location>
</feature>
<accession>A0A1W1BYJ9</accession>
<dbReference type="InterPro" id="IPR052712">
    <property type="entry name" value="Acid_resist_chaperone_HdeD"/>
</dbReference>
<dbReference type="Pfam" id="PF03729">
    <property type="entry name" value="DUF308"/>
    <property type="match status" value="1"/>
</dbReference>
<feature type="transmembrane region" description="Helical" evidence="2">
    <location>
        <begin position="21"/>
        <end position="38"/>
    </location>
</feature>
<dbReference type="InterPro" id="IPR005325">
    <property type="entry name" value="DUF308_memb"/>
</dbReference>
<evidence type="ECO:0000256" key="1">
    <source>
        <dbReference type="SAM" id="MobiDB-lite"/>
    </source>
</evidence>
<sequence length="222" mass="24108">MWKYPKDALALENFGKHAKTAGIILMVIGAIGAMFPIAASLTTLVFVSWILVFAGVLTGYFTYKSNAGDWTGWLKSLIFLGVGIYMLVSPAGGIATLGLIFTIYFFMDAFSGFIMASSFYPNKGWGIWTLNAVLSLAMAMIFVIGWPQTSILLIGLLVGFSLFFDGLALVMGVNIVKNLQQIRPEKDTGDAESTENNTATNNDAENHKKESSTVEPKNNDGH</sequence>
<feature type="region of interest" description="Disordered" evidence="1">
    <location>
        <begin position="184"/>
        <end position="222"/>
    </location>
</feature>
<feature type="transmembrane region" description="Helical" evidence="2">
    <location>
        <begin position="152"/>
        <end position="176"/>
    </location>
</feature>
<proteinExistence type="predicted"/>
<dbReference type="PANTHER" id="PTHR34989:SF1">
    <property type="entry name" value="PROTEIN HDED"/>
    <property type="match status" value="1"/>
</dbReference>
<dbReference type="AlphaFoldDB" id="A0A1W1BYJ9"/>
<feature type="compositionally biased region" description="Basic and acidic residues" evidence="1">
    <location>
        <begin position="204"/>
        <end position="222"/>
    </location>
</feature>